<reference evidence="1" key="1">
    <citation type="journal article" date="2014" name="Int. J. Syst. Evol. Microbiol.">
        <title>Complete genome sequence of Corynebacterium casei LMG S-19264T (=DSM 44701T), isolated from a smear-ripened cheese.</title>
        <authorList>
            <consortium name="US DOE Joint Genome Institute (JGI-PGF)"/>
            <person name="Walter F."/>
            <person name="Albersmeier A."/>
            <person name="Kalinowski J."/>
            <person name="Ruckert C."/>
        </authorList>
    </citation>
    <scope>NUCLEOTIDE SEQUENCE</scope>
    <source>
        <strain evidence="1">CGMCC 1.15794</strain>
    </source>
</reference>
<sequence length="120" mass="12432">MPRHALRILLAQRLQLVARGAGKVTCLDLVGKGRVRDAHRLRGTRAGAAVVSAAVAACGGTTITEAPVAVARRTTVAVAERTRPIAITGRTPTLTVTERTPTLTVAGRACTITVALGTTR</sequence>
<organism evidence="1 2">
    <name type="scientific">Microbacterium album</name>
    <dbReference type="NCBI Taxonomy" id="2053191"/>
    <lineage>
        <taxon>Bacteria</taxon>
        <taxon>Bacillati</taxon>
        <taxon>Actinomycetota</taxon>
        <taxon>Actinomycetes</taxon>
        <taxon>Micrococcales</taxon>
        <taxon>Microbacteriaceae</taxon>
        <taxon>Microbacterium</taxon>
    </lineage>
</organism>
<comment type="caution">
    <text evidence="1">The sequence shown here is derived from an EMBL/GenBank/DDBJ whole genome shotgun (WGS) entry which is preliminary data.</text>
</comment>
<dbReference type="EMBL" id="BMJY01000009">
    <property type="protein sequence ID" value="GGH46166.1"/>
    <property type="molecule type" value="Genomic_DNA"/>
</dbReference>
<dbReference type="Proteomes" id="UP000657592">
    <property type="component" value="Unassembled WGS sequence"/>
</dbReference>
<dbReference type="AlphaFoldDB" id="A0A917IG24"/>
<gene>
    <name evidence="1" type="ORF">GCM10010921_22050</name>
</gene>
<accession>A0A917IG24</accession>
<name>A0A917IG24_9MICO</name>
<reference evidence="1" key="2">
    <citation type="submission" date="2020-09" db="EMBL/GenBank/DDBJ databases">
        <authorList>
            <person name="Sun Q."/>
            <person name="Zhou Y."/>
        </authorList>
    </citation>
    <scope>NUCLEOTIDE SEQUENCE</scope>
    <source>
        <strain evidence="1">CGMCC 1.15794</strain>
    </source>
</reference>
<evidence type="ECO:0000313" key="2">
    <source>
        <dbReference type="Proteomes" id="UP000657592"/>
    </source>
</evidence>
<keyword evidence="2" id="KW-1185">Reference proteome</keyword>
<proteinExistence type="predicted"/>
<protein>
    <submittedName>
        <fullName evidence="1">Uncharacterized protein</fullName>
    </submittedName>
</protein>
<evidence type="ECO:0000313" key="1">
    <source>
        <dbReference type="EMBL" id="GGH46166.1"/>
    </source>
</evidence>